<evidence type="ECO:0000313" key="2">
    <source>
        <dbReference type="EMBL" id="AWT59653.1"/>
    </source>
</evidence>
<gene>
    <name evidence="2" type="ORF">DF168_00846</name>
</gene>
<accession>A0A2Z4AC46</accession>
<keyword evidence="1" id="KW-0472">Membrane</keyword>
<evidence type="ECO:0000256" key="1">
    <source>
        <dbReference type="SAM" id="Phobius"/>
    </source>
</evidence>
<name>A0A2Z4AC46_9BACT</name>
<proteinExistence type="predicted"/>
<keyword evidence="1" id="KW-0812">Transmembrane</keyword>
<dbReference type="AlphaFoldDB" id="A0A2Z4AC46"/>
<feature type="transmembrane region" description="Helical" evidence="1">
    <location>
        <begin position="20"/>
        <end position="39"/>
    </location>
</feature>
<sequence length="41" mass="4902">MNFDKGSPAKNHNPKPWPMIWIVIAILSYILFQLVYILWKD</sequence>
<dbReference type="Proteomes" id="UP000247465">
    <property type="component" value="Chromosome"/>
</dbReference>
<reference evidence="2 3" key="1">
    <citation type="submission" date="2018-06" db="EMBL/GenBank/DDBJ databases">
        <title>Draft Genome Sequence of a Novel Marine Bacterium Related to the Verrucomicrobia.</title>
        <authorList>
            <person name="Vosseberg J."/>
            <person name="Martijn J."/>
            <person name="Ettema T.J.G."/>
        </authorList>
    </citation>
    <scope>NUCLEOTIDE SEQUENCE [LARGE SCALE GENOMIC DNA]</scope>
    <source>
        <strain evidence="2">TARA_B100001123</strain>
    </source>
</reference>
<keyword evidence="1" id="KW-1133">Transmembrane helix</keyword>
<dbReference type="EMBL" id="CP029803">
    <property type="protein sequence ID" value="AWT59653.1"/>
    <property type="molecule type" value="Genomic_DNA"/>
</dbReference>
<dbReference type="KEGG" id="mtar:DF168_00846"/>
<protein>
    <submittedName>
        <fullName evidence="2">Uncharacterized protein</fullName>
    </submittedName>
</protein>
<evidence type="ECO:0000313" key="3">
    <source>
        <dbReference type="Proteomes" id="UP000247465"/>
    </source>
</evidence>
<organism evidence="2 3">
    <name type="scientific">Candidatus Moanibacter tarae</name>
    <dbReference type="NCBI Taxonomy" id="2200854"/>
    <lineage>
        <taxon>Bacteria</taxon>
        <taxon>Pseudomonadati</taxon>
        <taxon>Verrucomicrobiota</taxon>
        <taxon>Opitutia</taxon>
        <taxon>Puniceicoccales</taxon>
        <taxon>Puniceicoccales incertae sedis</taxon>
        <taxon>Candidatus Moanibacter</taxon>
    </lineage>
</organism>